<keyword evidence="3" id="KW-1185">Reference proteome</keyword>
<comment type="caution">
    <text evidence="2">The sequence shown here is derived from an EMBL/GenBank/DDBJ whole genome shotgun (WGS) entry which is preliminary data.</text>
</comment>
<protein>
    <submittedName>
        <fullName evidence="2">Uncharacterized protein</fullName>
    </submittedName>
</protein>
<dbReference type="EMBL" id="LSRP01000024">
    <property type="protein sequence ID" value="OJG00580.1"/>
    <property type="molecule type" value="Genomic_DNA"/>
</dbReference>
<reference evidence="2 3" key="1">
    <citation type="submission" date="2016-02" db="EMBL/GenBank/DDBJ databases">
        <title>Genome sequencing of a beta-galactosidase producing bacteria Rhizobium sp. 59.</title>
        <authorList>
            <person name="Wang D."/>
            <person name="Kot W."/>
            <person name="Qin Y."/>
            <person name="Hansen L."/>
            <person name="Naqvi K."/>
            <person name="Rensing C."/>
        </authorList>
    </citation>
    <scope>NUCLEOTIDE SEQUENCE [LARGE SCALE GENOMIC DNA]</scope>
    <source>
        <strain evidence="2 3">59</strain>
    </source>
</reference>
<dbReference type="Proteomes" id="UP000182661">
    <property type="component" value="Unassembled WGS sequence"/>
</dbReference>
<evidence type="ECO:0000256" key="1">
    <source>
        <dbReference type="SAM" id="SignalP"/>
    </source>
</evidence>
<sequence>MRAFGMIALVSALLSGGPAFATGGFSCRIDDPVLSLDVESGFSHGMGDGLLNFGGTIEMRDRFAPETLRKVTLDPTHLPHHWLYADSLKLRIYAETDKGAFASLDLVIETSAKGGDEGTYAGDYRLTLYRVEPPAGAADPQVVKTGKVACLVG</sequence>
<organism evidence="2 3">
    <name type="scientific">Pararhizobium antarcticum</name>
    <dbReference type="NCBI Taxonomy" id="1798805"/>
    <lineage>
        <taxon>Bacteria</taxon>
        <taxon>Pseudomonadati</taxon>
        <taxon>Pseudomonadota</taxon>
        <taxon>Alphaproteobacteria</taxon>
        <taxon>Hyphomicrobiales</taxon>
        <taxon>Rhizobiaceae</taxon>
        <taxon>Rhizobium/Agrobacterium group</taxon>
        <taxon>Pararhizobium</taxon>
    </lineage>
</organism>
<dbReference type="PROSITE" id="PS51257">
    <property type="entry name" value="PROKAR_LIPOPROTEIN"/>
    <property type="match status" value="1"/>
</dbReference>
<dbReference type="AlphaFoldDB" id="A0A657LX60"/>
<dbReference type="OrthoDB" id="9808963at2"/>
<name>A0A657LX60_9HYPH</name>
<dbReference type="RefSeq" id="WP_071831403.1">
    <property type="nucleotide sequence ID" value="NZ_LSRP01000024.1"/>
</dbReference>
<proteinExistence type="predicted"/>
<feature type="signal peptide" evidence="1">
    <location>
        <begin position="1"/>
        <end position="21"/>
    </location>
</feature>
<evidence type="ECO:0000313" key="3">
    <source>
        <dbReference type="Proteomes" id="UP000182661"/>
    </source>
</evidence>
<accession>A0A657LX60</accession>
<gene>
    <name evidence="2" type="ORF">AX760_10465</name>
</gene>
<feature type="chain" id="PRO_5024800112" evidence="1">
    <location>
        <begin position="22"/>
        <end position="153"/>
    </location>
</feature>
<keyword evidence="1" id="KW-0732">Signal</keyword>
<evidence type="ECO:0000313" key="2">
    <source>
        <dbReference type="EMBL" id="OJG00580.1"/>
    </source>
</evidence>